<evidence type="ECO:0000313" key="3">
    <source>
        <dbReference type="Proteomes" id="UP000779809"/>
    </source>
</evidence>
<accession>A0A932A867</accession>
<dbReference type="SMART" id="SM00464">
    <property type="entry name" value="LON"/>
    <property type="match status" value="1"/>
</dbReference>
<proteinExistence type="predicted"/>
<dbReference type="InterPro" id="IPR015947">
    <property type="entry name" value="PUA-like_sf"/>
</dbReference>
<dbReference type="InterPro" id="IPR003111">
    <property type="entry name" value="Lon_prtase_N"/>
</dbReference>
<dbReference type="PANTHER" id="PTHR46732">
    <property type="entry name" value="ATP-DEPENDENT PROTEASE LA (LON) DOMAIN PROTEIN"/>
    <property type="match status" value="1"/>
</dbReference>
<name>A0A932A867_9BACT</name>
<gene>
    <name evidence="2" type="ORF">HYX28_06935</name>
</gene>
<dbReference type="EMBL" id="JACPNR010000009">
    <property type="protein sequence ID" value="MBI2678500.1"/>
    <property type="molecule type" value="Genomic_DNA"/>
</dbReference>
<dbReference type="Gene3D" id="2.30.130.40">
    <property type="entry name" value="LON domain-like"/>
    <property type="match status" value="1"/>
</dbReference>
<dbReference type="InterPro" id="IPR046336">
    <property type="entry name" value="Lon_prtase_N_sf"/>
</dbReference>
<dbReference type="AlphaFoldDB" id="A0A932A867"/>
<feature type="domain" description="Lon N-terminal" evidence="1">
    <location>
        <begin position="1"/>
        <end position="181"/>
    </location>
</feature>
<dbReference type="Pfam" id="PF02190">
    <property type="entry name" value="LON_substr_bdg"/>
    <property type="match status" value="1"/>
</dbReference>
<protein>
    <submittedName>
        <fullName evidence="2">LON peptidase substrate-binding domain-containing protein</fullName>
    </submittedName>
</protein>
<evidence type="ECO:0000313" key="2">
    <source>
        <dbReference type="EMBL" id="MBI2678500.1"/>
    </source>
</evidence>
<comment type="caution">
    <text evidence="2">The sequence shown here is derived from an EMBL/GenBank/DDBJ whole genome shotgun (WGS) entry which is preliminary data.</text>
</comment>
<dbReference type="SUPFAM" id="SSF88697">
    <property type="entry name" value="PUA domain-like"/>
    <property type="match status" value="1"/>
</dbReference>
<reference evidence="2" key="1">
    <citation type="submission" date="2020-07" db="EMBL/GenBank/DDBJ databases">
        <title>Huge and variable diversity of episymbiotic CPR bacteria and DPANN archaea in groundwater ecosystems.</title>
        <authorList>
            <person name="He C.Y."/>
            <person name="Keren R."/>
            <person name="Whittaker M."/>
            <person name="Farag I.F."/>
            <person name="Doudna J."/>
            <person name="Cate J.H.D."/>
            <person name="Banfield J.F."/>
        </authorList>
    </citation>
    <scope>NUCLEOTIDE SEQUENCE</scope>
    <source>
        <strain evidence="2">NC_groundwater_580_Pr5_B-0.1um_64_19</strain>
    </source>
</reference>
<dbReference type="Proteomes" id="UP000779809">
    <property type="component" value="Unassembled WGS sequence"/>
</dbReference>
<dbReference type="PROSITE" id="PS51787">
    <property type="entry name" value="LON_N"/>
    <property type="match status" value="1"/>
</dbReference>
<evidence type="ECO:0000259" key="1">
    <source>
        <dbReference type="PROSITE" id="PS51787"/>
    </source>
</evidence>
<dbReference type="PANTHER" id="PTHR46732:SF8">
    <property type="entry name" value="ATP-DEPENDENT PROTEASE LA (LON) DOMAIN PROTEIN"/>
    <property type="match status" value="1"/>
</dbReference>
<sequence>MPLLPLFPLELVLFPGVPLPLHIFEPRYKEMIGECLRDETEFGMVRASEKGVAGVGCTAAILDVTKRYDDGRMDILTEGRRRFEIAGVNEERAFLRGDVTFFDDDPSEASVAASQHAIRLYLDLLALADVEAENPPEPGPQLSFLITAGLPLELDFKQTLLETRTEAARIGAIVTYYEALVPRLKRALKARKKAGGNGHAV</sequence>
<organism evidence="2 3">
    <name type="scientific">Candidatus Korobacter versatilis</name>
    <dbReference type="NCBI Taxonomy" id="658062"/>
    <lineage>
        <taxon>Bacteria</taxon>
        <taxon>Pseudomonadati</taxon>
        <taxon>Acidobacteriota</taxon>
        <taxon>Terriglobia</taxon>
        <taxon>Terriglobales</taxon>
        <taxon>Candidatus Korobacteraceae</taxon>
        <taxon>Candidatus Korobacter</taxon>
    </lineage>
</organism>